<feature type="chain" id="PRO_5046182738" description="DUF1579 domain-containing protein" evidence="1">
    <location>
        <begin position="28"/>
        <end position="213"/>
    </location>
</feature>
<evidence type="ECO:0000256" key="1">
    <source>
        <dbReference type="SAM" id="SignalP"/>
    </source>
</evidence>
<dbReference type="Proteomes" id="UP001156627">
    <property type="component" value="Unassembled WGS sequence"/>
</dbReference>
<evidence type="ECO:0000313" key="3">
    <source>
        <dbReference type="Proteomes" id="UP001156627"/>
    </source>
</evidence>
<proteinExistence type="predicted"/>
<reference evidence="3" key="1">
    <citation type="journal article" date="2019" name="Int. J. Syst. Evol. Microbiol.">
        <title>The Global Catalogue of Microorganisms (GCM) 10K type strain sequencing project: providing services to taxonomists for standard genome sequencing and annotation.</title>
        <authorList>
            <consortium name="The Broad Institute Genomics Platform"/>
            <consortium name="The Broad Institute Genome Sequencing Center for Infectious Disease"/>
            <person name="Wu L."/>
            <person name="Ma J."/>
        </authorList>
    </citation>
    <scope>NUCLEOTIDE SEQUENCE [LARGE SCALE GENOMIC DNA]</scope>
    <source>
        <strain evidence="3">NBRC 111981</strain>
    </source>
</reference>
<protein>
    <recommendedName>
        <fullName evidence="4">DUF1579 domain-containing protein</fullName>
    </recommendedName>
</protein>
<organism evidence="2 3">
    <name type="scientific">Dyella flagellata</name>
    <dbReference type="NCBI Taxonomy" id="1867833"/>
    <lineage>
        <taxon>Bacteria</taxon>
        <taxon>Pseudomonadati</taxon>
        <taxon>Pseudomonadota</taxon>
        <taxon>Gammaproteobacteria</taxon>
        <taxon>Lysobacterales</taxon>
        <taxon>Rhodanobacteraceae</taxon>
        <taxon>Dyella</taxon>
    </lineage>
</organism>
<dbReference type="RefSeq" id="WP_284333238.1">
    <property type="nucleotide sequence ID" value="NZ_BSOA01000043.1"/>
</dbReference>
<dbReference type="EMBL" id="BSOA01000043">
    <property type="protein sequence ID" value="GLQ89801.1"/>
    <property type="molecule type" value="Genomic_DNA"/>
</dbReference>
<name>A0ABQ5XDP2_9GAMM</name>
<keyword evidence="1" id="KW-0732">Signal</keyword>
<comment type="caution">
    <text evidence="2">The sequence shown here is derived from an EMBL/GenBank/DDBJ whole genome shotgun (WGS) entry which is preliminary data.</text>
</comment>
<keyword evidence="3" id="KW-1185">Reference proteome</keyword>
<evidence type="ECO:0000313" key="2">
    <source>
        <dbReference type="EMBL" id="GLQ89801.1"/>
    </source>
</evidence>
<evidence type="ECO:0008006" key="4">
    <source>
        <dbReference type="Google" id="ProtNLM"/>
    </source>
</evidence>
<accession>A0ABQ5XDP2</accession>
<gene>
    <name evidence="2" type="ORF">GCM10007898_33760</name>
</gene>
<sequence length="213" mass="23676">MTLFTCKPYAFLLAVPFVFTAAAAAAANDATQPDPGALPPGYSTGVTGTMHDFDYFMGSGWNATQHRLKATGVGSKEWYEFPSRLCATPYLGGMATVDEVDMPSKGAAGLTVRTFDPAKHQWSIYWISSRDGILEMPAMVGGFHGSHGEFYGPDHDAQGRPVKVRFLWTLLDHDHAKWEQAFSYDNRTWETNWIADFVRGDRAELCDDGRPRR</sequence>
<feature type="signal peptide" evidence="1">
    <location>
        <begin position="1"/>
        <end position="27"/>
    </location>
</feature>